<evidence type="ECO:0000256" key="1">
    <source>
        <dbReference type="ARBA" id="ARBA00004651"/>
    </source>
</evidence>
<dbReference type="GO" id="GO:0044341">
    <property type="term" value="P:sodium-dependent phosphate transport"/>
    <property type="evidence" value="ECO:0007669"/>
    <property type="project" value="InterPro"/>
</dbReference>
<keyword evidence="5 6" id="KW-0472">Membrane</keyword>
<gene>
    <name evidence="8" type="ORF">SAMN02745751_01435</name>
</gene>
<reference evidence="8 9" key="1">
    <citation type="submission" date="2016-11" db="EMBL/GenBank/DDBJ databases">
        <authorList>
            <person name="Jaros S."/>
            <person name="Januszkiewicz K."/>
            <person name="Wedrychowicz H."/>
        </authorList>
    </citation>
    <scope>NUCLEOTIDE SEQUENCE [LARGE SCALE GENOMIC DNA]</scope>
    <source>
        <strain evidence="8 9">DSM 17477</strain>
    </source>
</reference>
<comment type="subcellular location">
    <subcellularLocation>
        <location evidence="1">Cell membrane</location>
        <topology evidence="1">Multi-pass membrane protein</topology>
    </subcellularLocation>
</comment>
<protein>
    <submittedName>
        <fullName evidence="8">Phosphate:Na+ symporter</fullName>
    </submittedName>
</protein>
<sequence>MVLTIGLVGGLGLFLFGMIFMGDALQKAAGSKLKDMLATLTQKKIYGIVMGCIVTVIIQSSSATTVMTVGFVNAGLLNLTQAIGIIMGSNIGTTVTAQLVSFDIEVIAPLIIGIAVGIYLLSKNKRTKNVANIFIGFGILFLGMGLMKEAIKPLKDSQVFVDAIVNFNNPVIGLITGLAITAVLQSSAATTGLLIAVAGSGLLTIEMAFPVILGTNIGTCVTALLSSLGTNKTAKRAAIIHIVIKVIGALAFLIYLRFPVQTLVEFMTPLRVERQIANAHTIFNIITVIAVYPFSSRIVEFSHKIIRGEDERQRGDLKYVDNRLLATPEIAIGQIKKEITRMFNIVNQQLINSKKLFLEFDKKLSNDVFETEGVVNKLETSLVDYTISLTSKILNEDQIDKVALLARTITDVERIGDLAENLVEMSVVNHRNRLDFSEEAKEEIKELFDKVTKIFTLSKNAFENETMEHSMEIKTLDMEIKELCEIYLTNHIKRIKKPDYNTQTELVFLDALSNLERIGNHSKNITESLMRFTA</sequence>
<dbReference type="InterPro" id="IPR026022">
    <property type="entry name" value="PhoU_dom"/>
</dbReference>
<feature type="domain" description="PhoU" evidence="7">
    <location>
        <begin position="444"/>
        <end position="528"/>
    </location>
</feature>
<evidence type="ECO:0000256" key="3">
    <source>
        <dbReference type="ARBA" id="ARBA00022692"/>
    </source>
</evidence>
<dbReference type="OrthoDB" id="9763003at2"/>
<dbReference type="SUPFAM" id="SSF109755">
    <property type="entry name" value="PhoU-like"/>
    <property type="match status" value="1"/>
</dbReference>
<feature type="transmembrane region" description="Helical" evidence="6">
    <location>
        <begin position="99"/>
        <end position="121"/>
    </location>
</feature>
<keyword evidence="2" id="KW-1003">Cell membrane</keyword>
<evidence type="ECO:0000313" key="9">
    <source>
        <dbReference type="Proteomes" id="UP000184052"/>
    </source>
</evidence>
<dbReference type="InterPro" id="IPR038078">
    <property type="entry name" value="PhoU-like_sf"/>
</dbReference>
<evidence type="ECO:0000313" key="8">
    <source>
        <dbReference type="EMBL" id="SHI95345.1"/>
    </source>
</evidence>
<feature type="transmembrane region" description="Helical" evidence="6">
    <location>
        <begin position="171"/>
        <end position="195"/>
    </location>
</feature>
<feature type="domain" description="PhoU" evidence="7">
    <location>
        <begin position="339"/>
        <end position="424"/>
    </location>
</feature>
<dbReference type="Pfam" id="PF01895">
    <property type="entry name" value="PhoU"/>
    <property type="match status" value="2"/>
</dbReference>
<evidence type="ECO:0000256" key="5">
    <source>
        <dbReference type="ARBA" id="ARBA00023136"/>
    </source>
</evidence>
<accession>A0A1M6FCF1</accession>
<dbReference type="Gene3D" id="1.20.58.220">
    <property type="entry name" value="Phosphate transport system protein phou homolog 2, domain 2"/>
    <property type="match status" value="1"/>
</dbReference>
<dbReference type="AlphaFoldDB" id="A0A1M6FCF1"/>
<dbReference type="PANTHER" id="PTHR10010:SF46">
    <property type="entry name" value="SODIUM-DEPENDENT PHOSPHATE TRANSPORT PROTEIN 2B"/>
    <property type="match status" value="1"/>
</dbReference>
<dbReference type="GO" id="GO:0005436">
    <property type="term" value="F:sodium:phosphate symporter activity"/>
    <property type="evidence" value="ECO:0007669"/>
    <property type="project" value="InterPro"/>
</dbReference>
<dbReference type="NCBIfam" id="TIGR00704">
    <property type="entry name" value="NaPi_cotrn_rel"/>
    <property type="match status" value="1"/>
</dbReference>
<keyword evidence="4 6" id="KW-1133">Transmembrane helix</keyword>
<organism evidence="8 9">
    <name type="scientific">Dethiosulfatibacter aminovorans DSM 17477</name>
    <dbReference type="NCBI Taxonomy" id="1121476"/>
    <lineage>
        <taxon>Bacteria</taxon>
        <taxon>Bacillati</taxon>
        <taxon>Bacillota</taxon>
        <taxon>Tissierellia</taxon>
        <taxon>Dethiosulfatibacter</taxon>
    </lineage>
</organism>
<dbReference type="InterPro" id="IPR004633">
    <property type="entry name" value="NaPi_cotrn-rel/YqeW-like"/>
</dbReference>
<feature type="transmembrane region" description="Helical" evidence="6">
    <location>
        <begin position="276"/>
        <end position="294"/>
    </location>
</feature>
<dbReference type="InterPro" id="IPR003841">
    <property type="entry name" value="Na/Pi_transpt"/>
</dbReference>
<evidence type="ECO:0000256" key="2">
    <source>
        <dbReference type="ARBA" id="ARBA00022475"/>
    </source>
</evidence>
<keyword evidence="9" id="KW-1185">Reference proteome</keyword>
<proteinExistence type="predicted"/>
<dbReference type="NCBIfam" id="NF037997">
    <property type="entry name" value="Na_Pi_symport"/>
    <property type="match status" value="1"/>
</dbReference>
<dbReference type="Pfam" id="PF02690">
    <property type="entry name" value="Na_Pi_cotrans"/>
    <property type="match status" value="2"/>
</dbReference>
<evidence type="ECO:0000256" key="6">
    <source>
        <dbReference type="SAM" id="Phobius"/>
    </source>
</evidence>
<feature type="transmembrane region" description="Helical" evidence="6">
    <location>
        <begin position="133"/>
        <end position="151"/>
    </location>
</feature>
<dbReference type="GO" id="GO:0005886">
    <property type="term" value="C:plasma membrane"/>
    <property type="evidence" value="ECO:0007669"/>
    <property type="project" value="UniProtKB-SubCell"/>
</dbReference>
<dbReference type="STRING" id="1121476.SAMN02745751_01435"/>
<dbReference type="PANTHER" id="PTHR10010">
    <property type="entry name" value="SOLUTE CARRIER FAMILY 34 SODIUM PHOSPHATE , MEMBER 2-RELATED"/>
    <property type="match status" value="1"/>
</dbReference>
<dbReference type="RefSeq" id="WP_073048900.1">
    <property type="nucleotide sequence ID" value="NZ_FQZL01000008.1"/>
</dbReference>
<evidence type="ECO:0000256" key="4">
    <source>
        <dbReference type="ARBA" id="ARBA00022989"/>
    </source>
</evidence>
<evidence type="ECO:0000259" key="7">
    <source>
        <dbReference type="Pfam" id="PF01895"/>
    </source>
</evidence>
<feature type="transmembrane region" description="Helical" evidence="6">
    <location>
        <begin position="237"/>
        <end position="256"/>
    </location>
</feature>
<dbReference type="Proteomes" id="UP000184052">
    <property type="component" value="Unassembled WGS sequence"/>
</dbReference>
<dbReference type="EMBL" id="FQZL01000008">
    <property type="protein sequence ID" value="SHI95345.1"/>
    <property type="molecule type" value="Genomic_DNA"/>
</dbReference>
<name>A0A1M6FCF1_9FIRM</name>
<feature type="transmembrane region" description="Helical" evidence="6">
    <location>
        <begin position="45"/>
        <end position="63"/>
    </location>
</feature>
<feature type="transmembrane region" description="Helical" evidence="6">
    <location>
        <begin position="6"/>
        <end position="25"/>
    </location>
</feature>
<keyword evidence="3 6" id="KW-0812">Transmembrane</keyword>
<feature type="transmembrane region" description="Helical" evidence="6">
    <location>
        <begin position="69"/>
        <end position="87"/>
    </location>
</feature>